<dbReference type="PANTHER" id="PTHR41521">
    <property type="match status" value="1"/>
</dbReference>
<feature type="domain" description="DUF1330" evidence="1">
    <location>
        <begin position="3"/>
        <end position="96"/>
    </location>
</feature>
<gene>
    <name evidence="2" type="ORF">LLY24_17525</name>
</gene>
<dbReference type="Gene3D" id="3.30.70.100">
    <property type="match status" value="1"/>
</dbReference>
<evidence type="ECO:0000313" key="3">
    <source>
        <dbReference type="Proteomes" id="UP001165542"/>
    </source>
</evidence>
<comment type="caution">
    <text evidence="2">The sequence shown here is derived from an EMBL/GenBank/DDBJ whole genome shotgun (WGS) entry which is preliminary data.</text>
</comment>
<evidence type="ECO:0000259" key="1">
    <source>
        <dbReference type="Pfam" id="PF07045"/>
    </source>
</evidence>
<dbReference type="Pfam" id="PF07045">
    <property type="entry name" value="DUF1330"/>
    <property type="match status" value="1"/>
</dbReference>
<keyword evidence="3" id="KW-1185">Reference proteome</keyword>
<dbReference type="Proteomes" id="UP001165542">
    <property type="component" value="Unassembled WGS sequence"/>
</dbReference>
<protein>
    <submittedName>
        <fullName evidence="2">DUF1330 domain-containing protein</fullName>
    </submittedName>
</protein>
<dbReference type="SUPFAM" id="SSF54909">
    <property type="entry name" value="Dimeric alpha+beta barrel"/>
    <property type="match status" value="1"/>
</dbReference>
<reference evidence="2" key="1">
    <citation type="submission" date="2021-11" db="EMBL/GenBank/DDBJ databases">
        <title>Halomonas sp., isolated from a coastal aquaculture zone in Dongshan Bay.</title>
        <authorList>
            <person name="Lin W."/>
        </authorList>
    </citation>
    <scope>NUCLEOTIDE SEQUENCE</scope>
    <source>
        <strain evidence="2">Yzlin-01</strain>
    </source>
</reference>
<dbReference type="InterPro" id="IPR010753">
    <property type="entry name" value="DUF1330"/>
</dbReference>
<dbReference type="EMBL" id="JAJISC010000010">
    <property type="protein sequence ID" value="MCS2611115.1"/>
    <property type="molecule type" value="Genomic_DNA"/>
</dbReference>
<evidence type="ECO:0000313" key="2">
    <source>
        <dbReference type="EMBL" id="MCS2611115.1"/>
    </source>
</evidence>
<accession>A0ABT2EHU2</accession>
<name>A0ABT2EHU2_9GAMM</name>
<dbReference type="InterPro" id="IPR011008">
    <property type="entry name" value="Dimeric_a/b-barrel"/>
</dbReference>
<organism evidence="2 3">
    <name type="scientific">Halomonas dongshanensis</name>
    <dbReference type="NCBI Taxonomy" id="2890835"/>
    <lineage>
        <taxon>Bacteria</taxon>
        <taxon>Pseudomonadati</taxon>
        <taxon>Pseudomonadota</taxon>
        <taxon>Gammaproteobacteria</taxon>
        <taxon>Oceanospirillales</taxon>
        <taxon>Halomonadaceae</taxon>
        <taxon>Halomonas</taxon>
    </lineage>
</organism>
<sequence length="96" mass="10282">MSKGYWVASVTVTNPGQYAEYQALAAKALTQFGATFLARGGQNVSLEGRPTAERSVVMEFSSYQQALACYHSPEYQAAKAARQGAADVDIMIVEGV</sequence>
<proteinExistence type="predicted"/>
<dbReference type="PANTHER" id="PTHR41521:SF4">
    <property type="entry name" value="BLR0684 PROTEIN"/>
    <property type="match status" value="1"/>
</dbReference>
<dbReference type="RefSeq" id="WP_259037613.1">
    <property type="nucleotide sequence ID" value="NZ_JAJISC010000010.1"/>
</dbReference>